<protein>
    <recommendedName>
        <fullName evidence="2">Phospholipase D-like domain-containing protein</fullName>
    </recommendedName>
</protein>
<feature type="compositionally biased region" description="Basic and acidic residues" evidence="1">
    <location>
        <begin position="242"/>
        <end position="262"/>
    </location>
</feature>
<evidence type="ECO:0000313" key="4">
    <source>
        <dbReference type="Proteomes" id="UP001642484"/>
    </source>
</evidence>
<dbReference type="Gene3D" id="3.30.870.10">
    <property type="entry name" value="Endonuclease Chain A"/>
    <property type="match status" value="1"/>
</dbReference>
<dbReference type="Proteomes" id="UP001642484">
    <property type="component" value="Unassembled WGS sequence"/>
</dbReference>
<gene>
    <name evidence="3" type="ORF">CCMP2556_LOCUS32881</name>
</gene>
<sequence length="469" mass="50602">MAETALSAFASGEHRHQAGPSQPEPAEAAVRSSERKRGGLKHKKSHKKLRRAKKKTPSAAEARVGLVSQGPQQEAARSPREWGAAAQPPSRAAVCFLAVPVLRETDEVLDVASEALQDVILEGSAQVRSALNVVGMGVQMVAVWFVSTMMMNLWQRCRNGNTAEYGARLTELTDGGSVWVVKSKRGAFHQVNLKKGHASCACRQYVEEGVRPHIKAAKEQLKRLALPSEPAEPPKASPLREALPKEKGRGDRPEPLALEDSKASTPELLPEPSLQTDVELLVNTASQDRILNILAGAGEVMMTAYTFDQPDVVDSLIRRPGVTRLLVDRGQSVGERTKLQRQSLLQVARAGIRVRLTAGSSIAEAYAGDRRGTSVGKSLKGIQHSKTFCLRGAEGAPSFLVVGSSNYTTSSRANVELGLLVSGPWEDEVFHAYTDQFERLWAVSEIFGGPSGEGDEAVAEARDVQTEPG</sequence>
<accession>A0ABP0NSZ1</accession>
<reference evidence="3 4" key="1">
    <citation type="submission" date="2024-02" db="EMBL/GenBank/DDBJ databases">
        <authorList>
            <person name="Chen Y."/>
            <person name="Shah S."/>
            <person name="Dougan E. K."/>
            <person name="Thang M."/>
            <person name="Chan C."/>
        </authorList>
    </citation>
    <scope>NUCLEOTIDE SEQUENCE [LARGE SCALE GENOMIC DNA]</scope>
</reference>
<comment type="caution">
    <text evidence="3">The sequence shown here is derived from an EMBL/GenBank/DDBJ whole genome shotgun (WGS) entry which is preliminary data.</text>
</comment>
<dbReference type="SUPFAM" id="SSF56024">
    <property type="entry name" value="Phospholipase D/nuclease"/>
    <property type="match status" value="1"/>
</dbReference>
<name>A0ABP0NSZ1_9DINO</name>
<dbReference type="EMBL" id="CAXAMN010022151">
    <property type="protein sequence ID" value="CAK9066913.1"/>
    <property type="molecule type" value="Genomic_DNA"/>
</dbReference>
<keyword evidence="4" id="KW-1185">Reference proteome</keyword>
<organism evidence="3 4">
    <name type="scientific">Durusdinium trenchii</name>
    <dbReference type="NCBI Taxonomy" id="1381693"/>
    <lineage>
        <taxon>Eukaryota</taxon>
        <taxon>Sar</taxon>
        <taxon>Alveolata</taxon>
        <taxon>Dinophyceae</taxon>
        <taxon>Suessiales</taxon>
        <taxon>Symbiodiniaceae</taxon>
        <taxon>Durusdinium</taxon>
    </lineage>
</organism>
<feature type="region of interest" description="Disordered" evidence="1">
    <location>
        <begin position="225"/>
        <end position="272"/>
    </location>
</feature>
<feature type="domain" description="Phospholipase D-like" evidence="2">
    <location>
        <begin position="299"/>
        <end position="441"/>
    </location>
</feature>
<feature type="compositionally biased region" description="Basic residues" evidence="1">
    <location>
        <begin position="38"/>
        <end position="56"/>
    </location>
</feature>
<evidence type="ECO:0000259" key="2">
    <source>
        <dbReference type="Pfam" id="PF13091"/>
    </source>
</evidence>
<evidence type="ECO:0000256" key="1">
    <source>
        <dbReference type="SAM" id="MobiDB-lite"/>
    </source>
</evidence>
<dbReference type="Pfam" id="PF13091">
    <property type="entry name" value="PLDc_2"/>
    <property type="match status" value="1"/>
</dbReference>
<evidence type="ECO:0000313" key="3">
    <source>
        <dbReference type="EMBL" id="CAK9066913.1"/>
    </source>
</evidence>
<proteinExistence type="predicted"/>
<feature type="region of interest" description="Disordered" evidence="1">
    <location>
        <begin position="1"/>
        <end position="85"/>
    </location>
</feature>
<dbReference type="InterPro" id="IPR025202">
    <property type="entry name" value="PLD-like_dom"/>
</dbReference>